<feature type="domain" description="HTH araC/xylS-type" evidence="4">
    <location>
        <begin position="185"/>
        <end position="282"/>
    </location>
</feature>
<keyword evidence="3" id="KW-0804">Transcription</keyword>
<proteinExistence type="predicted"/>
<evidence type="ECO:0000256" key="1">
    <source>
        <dbReference type="ARBA" id="ARBA00023015"/>
    </source>
</evidence>
<dbReference type="PANTHER" id="PTHR43280">
    <property type="entry name" value="ARAC-FAMILY TRANSCRIPTIONAL REGULATOR"/>
    <property type="match status" value="1"/>
</dbReference>
<sequence>MEPSYRLIQSQANRSFVFKLEPFGLHTRWHYHPEIELIYFMEGRTSAVIGESFQEFEEGDLVLLGANFPHVLQESKEFVRLHPEIAPFGLIVQFTDTFLGNDFIQKPELKPIQTLLSKAKRGLKFHKSSVEKVSDSLHKMQYLNDTRKLISLLEVLAELAETAEFDYLTPKDYFYDHTQDEDRMVRVNEYVYKHFADTITIADVAKIANMTESSFCRYFKSRTLKHFTRFLNEVRVSHACKVLRNGQSVTDAFFESGFNNQSYFNQQFKKIQKMTPMDYQKWKLKGVNPIKPKEPSISSGTPLL</sequence>
<dbReference type="KEGG" id="rsi:Runsl_3633"/>
<dbReference type="Gene3D" id="1.10.10.60">
    <property type="entry name" value="Homeodomain-like"/>
    <property type="match status" value="2"/>
</dbReference>
<evidence type="ECO:0000256" key="2">
    <source>
        <dbReference type="ARBA" id="ARBA00023125"/>
    </source>
</evidence>
<organism evidence="5 6">
    <name type="scientific">Runella slithyformis (strain ATCC 29530 / DSM 19594 / LMG 11500 / NCIMB 11436 / LSU 4)</name>
    <dbReference type="NCBI Taxonomy" id="761193"/>
    <lineage>
        <taxon>Bacteria</taxon>
        <taxon>Pseudomonadati</taxon>
        <taxon>Bacteroidota</taxon>
        <taxon>Cytophagia</taxon>
        <taxon>Cytophagales</taxon>
        <taxon>Spirosomataceae</taxon>
        <taxon>Runella</taxon>
    </lineage>
</organism>
<dbReference type="Pfam" id="PF12833">
    <property type="entry name" value="HTH_18"/>
    <property type="match status" value="1"/>
</dbReference>
<keyword evidence="1" id="KW-0805">Transcription regulation</keyword>
<evidence type="ECO:0000256" key="3">
    <source>
        <dbReference type="ARBA" id="ARBA00023163"/>
    </source>
</evidence>
<reference evidence="6" key="1">
    <citation type="submission" date="2011-06" db="EMBL/GenBank/DDBJ databases">
        <title>The complete genome of chromosome of Runella slithyformis DSM 19594.</title>
        <authorList>
            <consortium name="US DOE Joint Genome Institute (JGI-PGF)"/>
            <person name="Lucas S."/>
            <person name="Han J."/>
            <person name="Lapidus A."/>
            <person name="Bruce D."/>
            <person name="Goodwin L."/>
            <person name="Pitluck S."/>
            <person name="Peters L."/>
            <person name="Kyrpides N."/>
            <person name="Mavromatis K."/>
            <person name="Ivanova N."/>
            <person name="Ovchinnikova G."/>
            <person name="Zhang X."/>
            <person name="Misra M."/>
            <person name="Detter J.C."/>
            <person name="Tapia R."/>
            <person name="Han C."/>
            <person name="Land M."/>
            <person name="Hauser L."/>
            <person name="Markowitz V."/>
            <person name="Cheng J.-F."/>
            <person name="Hugenholtz P."/>
            <person name="Woyke T."/>
            <person name="Wu D."/>
            <person name="Tindall B."/>
            <person name="Faehrich R."/>
            <person name="Brambilla E."/>
            <person name="Klenk H.-P."/>
            <person name="Eisen J.A."/>
        </authorList>
    </citation>
    <scope>NUCLEOTIDE SEQUENCE [LARGE SCALE GENOMIC DNA]</scope>
    <source>
        <strain evidence="6">ATCC 29530 / DSM 19594 / LMG 11500 / NCIMB 11436 / LSU 4</strain>
    </source>
</reference>
<dbReference type="AlphaFoldDB" id="A0A7U4E6V2"/>
<dbReference type="SUPFAM" id="SSF51182">
    <property type="entry name" value="RmlC-like cupins"/>
    <property type="match status" value="1"/>
</dbReference>
<dbReference type="InterPro" id="IPR011051">
    <property type="entry name" value="RmlC_Cupin_sf"/>
</dbReference>
<dbReference type="GO" id="GO:0003700">
    <property type="term" value="F:DNA-binding transcription factor activity"/>
    <property type="evidence" value="ECO:0007669"/>
    <property type="project" value="InterPro"/>
</dbReference>
<dbReference type="SUPFAM" id="SSF46689">
    <property type="entry name" value="Homeodomain-like"/>
    <property type="match status" value="2"/>
</dbReference>
<evidence type="ECO:0000259" key="4">
    <source>
        <dbReference type="PROSITE" id="PS01124"/>
    </source>
</evidence>
<dbReference type="GO" id="GO:0043565">
    <property type="term" value="F:sequence-specific DNA binding"/>
    <property type="evidence" value="ECO:0007669"/>
    <property type="project" value="InterPro"/>
</dbReference>
<dbReference type="Proteomes" id="UP000000493">
    <property type="component" value="Chromosome"/>
</dbReference>
<keyword evidence="2" id="KW-0238">DNA-binding</keyword>
<gene>
    <name evidence="5" type="ordered locus">Runsl_3633</name>
</gene>
<protein>
    <submittedName>
        <fullName evidence="5">Transcriptional regulator with cupin sensor, AraC family</fullName>
    </submittedName>
</protein>
<evidence type="ECO:0000313" key="5">
    <source>
        <dbReference type="EMBL" id="AEI49991.1"/>
    </source>
</evidence>
<name>A0A7U4E6V2_RUNSL</name>
<reference evidence="5 6" key="2">
    <citation type="journal article" date="2012" name="Stand. Genomic Sci.">
        <title>Complete genome sequence of the aquatic bacterium Runella slithyformis type strain (LSU 4(T)).</title>
        <authorList>
            <person name="Copeland A."/>
            <person name="Zhang X."/>
            <person name="Misra M."/>
            <person name="Lapidus A."/>
            <person name="Nolan M."/>
            <person name="Lucas S."/>
            <person name="Deshpande S."/>
            <person name="Cheng J.F."/>
            <person name="Tapia R."/>
            <person name="Goodwin L.A."/>
            <person name="Pitluck S."/>
            <person name="Liolios K."/>
            <person name="Pagani I."/>
            <person name="Ivanova N."/>
            <person name="Mikhailova N."/>
            <person name="Pati A."/>
            <person name="Chen A."/>
            <person name="Palaniappan K."/>
            <person name="Land M."/>
            <person name="Hauser L."/>
            <person name="Pan C."/>
            <person name="Jeffries C.D."/>
            <person name="Detter J.C."/>
            <person name="Brambilla E.M."/>
            <person name="Rohde M."/>
            <person name="Djao O.D."/>
            <person name="Goker M."/>
            <person name="Sikorski J."/>
            <person name="Tindall B.J."/>
            <person name="Woyke T."/>
            <person name="Bristow J."/>
            <person name="Eisen J.A."/>
            <person name="Markowitz V."/>
            <person name="Hugenholtz P."/>
            <person name="Kyrpides N.C."/>
            <person name="Klenk H.P."/>
            <person name="Mavromatis K."/>
        </authorList>
    </citation>
    <scope>NUCLEOTIDE SEQUENCE [LARGE SCALE GENOMIC DNA]</scope>
    <source>
        <strain evidence="6">ATCC 29530 / DSM 19594 / LMG 11500 / NCIMB 11436 / LSU 4</strain>
    </source>
</reference>
<dbReference type="EMBL" id="CP002859">
    <property type="protein sequence ID" value="AEI49991.1"/>
    <property type="molecule type" value="Genomic_DNA"/>
</dbReference>
<keyword evidence="6" id="KW-1185">Reference proteome</keyword>
<dbReference type="InterPro" id="IPR014710">
    <property type="entry name" value="RmlC-like_jellyroll"/>
</dbReference>
<dbReference type="Gene3D" id="2.60.120.10">
    <property type="entry name" value="Jelly Rolls"/>
    <property type="match status" value="1"/>
</dbReference>
<dbReference type="InterPro" id="IPR009057">
    <property type="entry name" value="Homeodomain-like_sf"/>
</dbReference>
<dbReference type="InterPro" id="IPR018060">
    <property type="entry name" value="HTH_AraC"/>
</dbReference>
<accession>A0A7U4E6V2</accession>
<dbReference type="RefSeq" id="WP_013929294.1">
    <property type="nucleotide sequence ID" value="NC_015703.1"/>
</dbReference>
<dbReference type="PANTHER" id="PTHR43280:SF27">
    <property type="entry name" value="TRANSCRIPTIONAL REGULATOR MTLR"/>
    <property type="match status" value="1"/>
</dbReference>
<dbReference type="SMART" id="SM00342">
    <property type="entry name" value="HTH_ARAC"/>
    <property type="match status" value="1"/>
</dbReference>
<evidence type="ECO:0000313" key="6">
    <source>
        <dbReference type="Proteomes" id="UP000000493"/>
    </source>
</evidence>
<dbReference type="PROSITE" id="PS01124">
    <property type="entry name" value="HTH_ARAC_FAMILY_2"/>
    <property type="match status" value="1"/>
</dbReference>